<keyword evidence="5" id="KW-1185">Reference proteome</keyword>
<evidence type="ECO:0000259" key="2">
    <source>
        <dbReference type="Pfam" id="PF04773"/>
    </source>
</evidence>
<protein>
    <submittedName>
        <fullName evidence="4">FecR family protein</fullName>
    </submittedName>
</protein>
<dbReference type="PIRSF" id="PIRSF018266">
    <property type="entry name" value="FecR"/>
    <property type="match status" value="1"/>
</dbReference>
<keyword evidence="1" id="KW-1133">Transmembrane helix</keyword>
<feature type="domain" description="FecR protein" evidence="2">
    <location>
        <begin position="125"/>
        <end position="215"/>
    </location>
</feature>
<dbReference type="Gene3D" id="2.60.120.1440">
    <property type="match status" value="1"/>
</dbReference>
<keyword evidence="1" id="KW-0812">Transmembrane</keyword>
<sequence>MSIQRYWILTARKLNGEATPDELSELAALSAIHEDKARLGDILEHAWQEEECPATGEEQQRLLALLQKRLPASAAPPHEEIAAPSQKWRWQLVLAGSMIILLVAGGFFLFTKKHKTTAVHEVLANRGTRTQVTLPDGTLVWLNAGSKLVYDDDYGHRKRILQLEGEAFFEVTAQAGIPFEVRVKDATVRVLGTSFNLRAYPEESVVETALISGSVQLQYQQANAPHQALLKPMQKIILTRNKEMPTSFTPLWVQLENGKKTTVKEIAWKDNTLSFDAESFSSLATRLERWYNIKVIFKNEQLKKLEFSGSIKGEQIKEVMTVLSRSSGRFAYHYDQANRTLTISSK</sequence>
<dbReference type="InterPro" id="IPR006860">
    <property type="entry name" value="FecR"/>
</dbReference>
<evidence type="ECO:0000256" key="1">
    <source>
        <dbReference type="SAM" id="Phobius"/>
    </source>
</evidence>
<dbReference type="AlphaFoldDB" id="A0A2P8HNP1"/>
<feature type="domain" description="Protein FecR C-terminal" evidence="3">
    <location>
        <begin position="273"/>
        <end position="343"/>
    </location>
</feature>
<dbReference type="InterPro" id="IPR012373">
    <property type="entry name" value="Ferrdict_sens_TM"/>
</dbReference>
<dbReference type="Pfam" id="PF04773">
    <property type="entry name" value="FecR"/>
    <property type="match status" value="1"/>
</dbReference>
<name>A0A2P8HNP1_CHINA</name>
<accession>A0A2P8HNP1</accession>
<dbReference type="Proteomes" id="UP000240971">
    <property type="component" value="Unassembled WGS sequence"/>
</dbReference>
<gene>
    <name evidence="4" type="ORF">CLV51_102681</name>
</gene>
<dbReference type="PANTHER" id="PTHR30273:SF2">
    <property type="entry name" value="PROTEIN FECR"/>
    <property type="match status" value="1"/>
</dbReference>
<dbReference type="OrthoDB" id="1523735at2"/>
<dbReference type="PANTHER" id="PTHR30273">
    <property type="entry name" value="PERIPLASMIC SIGNAL SENSOR AND SIGMA FACTOR ACTIVATOR FECR-RELATED"/>
    <property type="match status" value="1"/>
</dbReference>
<evidence type="ECO:0000313" key="5">
    <source>
        <dbReference type="Proteomes" id="UP000240971"/>
    </source>
</evidence>
<proteinExistence type="predicted"/>
<feature type="transmembrane region" description="Helical" evidence="1">
    <location>
        <begin position="92"/>
        <end position="110"/>
    </location>
</feature>
<keyword evidence="1" id="KW-0472">Membrane</keyword>
<dbReference type="Gene3D" id="3.55.50.30">
    <property type="match status" value="1"/>
</dbReference>
<dbReference type="RefSeq" id="WP_106528246.1">
    <property type="nucleotide sequence ID" value="NZ_PYAW01000002.1"/>
</dbReference>
<dbReference type="InterPro" id="IPR032508">
    <property type="entry name" value="FecR_C"/>
</dbReference>
<evidence type="ECO:0000313" key="4">
    <source>
        <dbReference type="EMBL" id="PSL47821.1"/>
    </source>
</evidence>
<dbReference type="EMBL" id="PYAW01000002">
    <property type="protein sequence ID" value="PSL47821.1"/>
    <property type="molecule type" value="Genomic_DNA"/>
</dbReference>
<dbReference type="Pfam" id="PF16344">
    <property type="entry name" value="FecR_C"/>
    <property type="match status" value="1"/>
</dbReference>
<evidence type="ECO:0000259" key="3">
    <source>
        <dbReference type="Pfam" id="PF16344"/>
    </source>
</evidence>
<dbReference type="GO" id="GO:0016989">
    <property type="term" value="F:sigma factor antagonist activity"/>
    <property type="evidence" value="ECO:0007669"/>
    <property type="project" value="TreeGrafter"/>
</dbReference>
<comment type="caution">
    <text evidence="4">The sequence shown here is derived from an EMBL/GenBank/DDBJ whole genome shotgun (WGS) entry which is preliminary data.</text>
</comment>
<reference evidence="4 5" key="1">
    <citation type="submission" date="2018-03" db="EMBL/GenBank/DDBJ databases">
        <title>Genomic Encyclopedia of Archaeal and Bacterial Type Strains, Phase II (KMG-II): from individual species to whole genera.</title>
        <authorList>
            <person name="Goeker M."/>
        </authorList>
    </citation>
    <scope>NUCLEOTIDE SEQUENCE [LARGE SCALE GENOMIC DNA]</scope>
    <source>
        <strain evidence="4 5">DSM 24859</strain>
    </source>
</reference>
<organism evidence="4 5">
    <name type="scientific">Chitinophaga niastensis</name>
    <dbReference type="NCBI Taxonomy" id="536980"/>
    <lineage>
        <taxon>Bacteria</taxon>
        <taxon>Pseudomonadati</taxon>
        <taxon>Bacteroidota</taxon>
        <taxon>Chitinophagia</taxon>
        <taxon>Chitinophagales</taxon>
        <taxon>Chitinophagaceae</taxon>
        <taxon>Chitinophaga</taxon>
    </lineage>
</organism>